<evidence type="ECO:0000259" key="5">
    <source>
        <dbReference type="PROSITE" id="PS50931"/>
    </source>
</evidence>
<dbReference type="SUPFAM" id="SSF46785">
    <property type="entry name" value="Winged helix' DNA-binding domain"/>
    <property type="match status" value="1"/>
</dbReference>
<gene>
    <name evidence="6" type="ORF">IAC50_02595</name>
</gene>
<sequence>MTFRQFEYICALMQEGSFTKAAKKLFISESALSQQISAVEKEYGVKIINRKTKPVTFTKEGYLVYEAAEKILDIRENMEKELARGEHVKLYIKTIEFLSFAFIPRILAVLRDRYPNADMKIFDAETEQLFTGKYYENIDLYVHSFDMLTSTDAVNEKDEKFEHEEIGFERILLATSKNNQMLKKLGENPLSVDLKMLRNSRFVGPSTSNYLEYICRKLCFERGGYEPVYTKAEPTIVKILSFLQYNDCWAVLPDTVAKYYNLKSDIKFLNMEGGSFKRQIIAAYPKRTRLSPIARDFIILAKELLKEEYFGESLESVKI</sequence>
<proteinExistence type="inferred from homology"/>
<dbReference type="PROSITE" id="PS50931">
    <property type="entry name" value="HTH_LYSR"/>
    <property type="match status" value="1"/>
</dbReference>
<protein>
    <submittedName>
        <fullName evidence="6">LysR family transcriptional regulator</fullName>
    </submittedName>
</protein>
<keyword evidence="2" id="KW-0805">Transcription regulation</keyword>
<evidence type="ECO:0000256" key="1">
    <source>
        <dbReference type="ARBA" id="ARBA00009437"/>
    </source>
</evidence>
<dbReference type="Gene3D" id="1.10.10.10">
    <property type="entry name" value="Winged helix-like DNA-binding domain superfamily/Winged helix DNA-binding domain"/>
    <property type="match status" value="1"/>
</dbReference>
<reference evidence="6" key="1">
    <citation type="submission" date="2020-10" db="EMBL/GenBank/DDBJ databases">
        <authorList>
            <person name="Gilroy R."/>
        </authorList>
    </citation>
    <scope>NUCLEOTIDE SEQUENCE</scope>
    <source>
        <strain evidence="6">ChiHcec3-6078</strain>
    </source>
</reference>
<dbReference type="GO" id="GO:0003700">
    <property type="term" value="F:DNA-binding transcription factor activity"/>
    <property type="evidence" value="ECO:0007669"/>
    <property type="project" value="InterPro"/>
</dbReference>
<dbReference type="AlphaFoldDB" id="A0A9D1I1T8"/>
<dbReference type="PANTHER" id="PTHR30346">
    <property type="entry name" value="TRANSCRIPTIONAL DUAL REGULATOR HCAR-RELATED"/>
    <property type="match status" value="1"/>
</dbReference>
<dbReference type="Gene3D" id="3.40.190.290">
    <property type="match status" value="1"/>
</dbReference>
<dbReference type="InterPro" id="IPR036388">
    <property type="entry name" value="WH-like_DNA-bd_sf"/>
</dbReference>
<reference evidence="6" key="2">
    <citation type="journal article" date="2021" name="PeerJ">
        <title>Extensive microbial diversity within the chicken gut microbiome revealed by metagenomics and culture.</title>
        <authorList>
            <person name="Gilroy R."/>
            <person name="Ravi A."/>
            <person name="Getino M."/>
            <person name="Pursley I."/>
            <person name="Horton D.L."/>
            <person name="Alikhan N.F."/>
            <person name="Baker D."/>
            <person name="Gharbi K."/>
            <person name="Hall N."/>
            <person name="Watson M."/>
            <person name="Adriaenssens E.M."/>
            <person name="Foster-Nyarko E."/>
            <person name="Jarju S."/>
            <person name="Secka A."/>
            <person name="Antonio M."/>
            <person name="Oren A."/>
            <person name="Chaudhuri R.R."/>
            <person name="La Ragione R."/>
            <person name="Hildebrand F."/>
            <person name="Pallen M.J."/>
        </authorList>
    </citation>
    <scope>NUCLEOTIDE SEQUENCE</scope>
    <source>
        <strain evidence="6">ChiHcec3-6078</strain>
    </source>
</reference>
<dbReference type="GO" id="GO:0003677">
    <property type="term" value="F:DNA binding"/>
    <property type="evidence" value="ECO:0007669"/>
    <property type="project" value="UniProtKB-KW"/>
</dbReference>
<dbReference type="InterPro" id="IPR000847">
    <property type="entry name" value="LysR_HTH_N"/>
</dbReference>
<evidence type="ECO:0000313" key="6">
    <source>
        <dbReference type="EMBL" id="HIU25375.1"/>
    </source>
</evidence>
<evidence type="ECO:0000256" key="3">
    <source>
        <dbReference type="ARBA" id="ARBA00023125"/>
    </source>
</evidence>
<dbReference type="CDD" id="cd05466">
    <property type="entry name" value="PBP2_LTTR_substrate"/>
    <property type="match status" value="1"/>
</dbReference>
<keyword evidence="4" id="KW-0804">Transcription</keyword>
<dbReference type="SUPFAM" id="SSF53850">
    <property type="entry name" value="Periplasmic binding protein-like II"/>
    <property type="match status" value="1"/>
</dbReference>
<evidence type="ECO:0000256" key="4">
    <source>
        <dbReference type="ARBA" id="ARBA00023163"/>
    </source>
</evidence>
<dbReference type="Proteomes" id="UP000824090">
    <property type="component" value="Unassembled WGS sequence"/>
</dbReference>
<evidence type="ECO:0000256" key="2">
    <source>
        <dbReference type="ARBA" id="ARBA00023015"/>
    </source>
</evidence>
<dbReference type="Pfam" id="PF03466">
    <property type="entry name" value="LysR_substrate"/>
    <property type="match status" value="1"/>
</dbReference>
<comment type="similarity">
    <text evidence="1">Belongs to the LysR transcriptional regulatory family.</text>
</comment>
<dbReference type="PANTHER" id="PTHR30346:SF0">
    <property type="entry name" value="HCA OPERON TRANSCRIPTIONAL ACTIVATOR HCAR"/>
    <property type="match status" value="1"/>
</dbReference>
<organism evidence="6 7">
    <name type="scientific">Candidatus Allocopromorpha excrementigallinarum</name>
    <dbReference type="NCBI Taxonomy" id="2840742"/>
    <lineage>
        <taxon>Bacteria</taxon>
        <taxon>Bacillati</taxon>
        <taxon>Bacillota</taxon>
        <taxon>Clostridia</taxon>
        <taxon>Eubacteriales</taxon>
        <taxon>Eubacteriaceae</taxon>
        <taxon>Eubacteriaceae incertae sedis</taxon>
        <taxon>Candidatus Allocopromorpha</taxon>
    </lineage>
</organism>
<dbReference type="FunFam" id="1.10.10.10:FF:000001">
    <property type="entry name" value="LysR family transcriptional regulator"/>
    <property type="match status" value="1"/>
</dbReference>
<dbReference type="Pfam" id="PF00126">
    <property type="entry name" value="HTH_1"/>
    <property type="match status" value="1"/>
</dbReference>
<evidence type="ECO:0000313" key="7">
    <source>
        <dbReference type="Proteomes" id="UP000824090"/>
    </source>
</evidence>
<dbReference type="GO" id="GO:0032993">
    <property type="term" value="C:protein-DNA complex"/>
    <property type="evidence" value="ECO:0007669"/>
    <property type="project" value="TreeGrafter"/>
</dbReference>
<dbReference type="InterPro" id="IPR036390">
    <property type="entry name" value="WH_DNA-bd_sf"/>
</dbReference>
<dbReference type="InterPro" id="IPR005119">
    <property type="entry name" value="LysR_subst-bd"/>
</dbReference>
<dbReference type="PRINTS" id="PR00039">
    <property type="entry name" value="HTHLYSR"/>
</dbReference>
<dbReference type="EMBL" id="DVMP01000051">
    <property type="protein sequence ID" value="HIU25375.1"/>
    <property type="molecule type" value="Genomic_DNA"/>
</dbReference>
<name>A0A9D1I1T8_9FIRM</name>
<feature type="domain" description="HTH lysR-type" evidence="5">
    <location>
        <begin position="1"/>
        <end position="58"/>
    </location>
</feature>
<comment type="caution">
    <text evidence="6">The sequence shown here is derived from an EMBL/GenBank/DDBJ whole genome shotgun (WGS) entry which is preliminary data.</text>
</comment>
<accession>A0A9D1I1T8</accession>
<keyword evidence="3" id="KW-0238">DNA-binding</keyword>